<name>A0ACC3D3L9_9PEZI</name>
<evidence type="ECO:0000313" key="2">
    <source>
        <dbReference type="Proteomes" id="UP001186974"/>
    </source>
</evidence>
<keyword evidence="2" id="KW-1185">Reference proteome</keyword>
<comment type="caution">
    <text evidence="1">The sequence shown here is derived from an EMBL/GenBank/DDBJ whole genome shotgun (WGS) entry which is preliminary data.</text>
</comment>
<accession>A0ACC3D3L9</accession>
<dbReference type="EMBL" id="JAWDJW010007905">
    <property type="protein sequence ID" value="KAK3061339.1"/>
    <property type="molecule type" value="Genomic_DNA"/>
</dbReference>
<gene>
    <name evidence="1" type="ORF">LTS18_006481</name>
</gene>
<protein>
    <submittedName>
        <fullName evidence="1">Uncharacterized protein</fullName>
    </submittedName>
</protein>
<reference evidence="1" key="1">
    <citation type="submission" date="2024-09" db="EMBL/GenBank/DDBJ databases">
        <title>Black Yeasts Isolated from many extreme environments.</title>
        <authorList>
            <person name="Coleine C."/>
            <person name="Stajich J.E."/>
            <person name="Selbmann L."/>
        </authorList>
    </citation>
    <scope>NUCLEOTIDE SEQUENCE</scope>
    <source>
        <strain evidence="1">CCFEE 5737</strain>
    </source>
</reference>
<organism evidence="1 2">
    <name type="scientific">Coniosporium uncinatum</name>
    <dbReference type="NCBI Taxonomy" id="93489"/>
    <lineage>
        <taxon>Eukaryota</taxon>
        <taxon>Fungi</taxon>
        <taxon>Dikarya</taxon>
        <taxon>Ascomycota</taxon>
        <taxon>Pezizomycotina</taxon>
        <taxon>Dothideomycetes</taxon>
        <taxon>Dothideomycetes incertae sedis</taxon>
        <taxon>Coniosporium</taxon>
    </lineage>
</organism>
<proteinExistence type="predicted"/>
<sequence length="92" mass="10733">MSQSIETIDGLRVQTLANADASTRDRQAVGRWDAYLIHINNRWIVRCLQCTQMGSSFEALSELLKATREQVGMRIRNDWVRKDREVMEHLWG</sequence>
<evidence type="ECO:0000313" key="1">
    <source>
        <dbReference type="EMBL" id="KAK3061339.1"/>
    </source>
</evidence>
<dbReference type="Proteomes" id="UP001186974">
    <property type="component" value="Unassembled WGS sequence"/>
</dbReference>